<organism evidence="1 2">
    <name type="scientific">Portunus trituberculatus</name>
    <name type="common">Swimming crab</name>
    <name type="synonym">Neptunus trituberculatus</name>
    <dbReference type="NCBI Taxonomy" id="210409"/>
    <lineage>
        <taxon>Eukaryota</taxon>
        <taxon>Metazoa</taxon>
        <taxon>Ecdysozoa</taxon>
        <taxon>Arthropoda</taxon>
        <taxon>Crustacea</taxon>
        <taxon>Multicrustacea</taxon>
        <taxon>Malacostraca</taxon>
        <taxon>Eumalacostraca</taxon>
        <taxon>Eucarida</taxon>
        <taxon>Decapoda</taxon>
        <taxon>Pleocyemata</taxon>
        <taxon>Brachyura</taxon>
        <taxon>Eubrachyura</taxon>
        <taxon>Portunoidea</taxon>
        <taxon>Portunidae</taxon>
        <taxon>Portuninae</taxon>
        <taxon>Portunus</taxon>
    </lineage>
</organism>
<comment type="caution">
    <text evidence="1">The sequence shown here is derived from an EMBL/GenBank/DDBJ whole genome shotgun (WGS) entry which is preliminary data.</text>
</comment>
<proteinExistence type="predicted"/>
<evidence type="ECO:0000313" key="2">
    <source>
        <dbReference type="Proteomes" id="UP000324222"/>
    </source>
</evidence>
<gene>
    <name evidence="1" type="ORF">E2C01_040983</name>
</gene>
<name>A0A5B7FL75_PORTR</name>
<sequence length="34" mass="3673">MHLPTSPALPRHFPSSLLSLPCHPPLSFTGPHLS</sequence>
<dbReference type="EMBL" id="VSRR010007633">
    <property type="protein sequence ID" value="MPC47242.1"/>
    <property type="molecule type" value="Genomic_DNA"/>
</dbReference>
<protein>
    <submittedName>
        <fullName evidence="1">Uncharacterized protein</fullName>
    </submittedName>
</protein>
<evidence type="ECO:0000313" key="1">
    <source>
        <dbReference type="EMBL" id="MPC47242.1"/>
    </source>
</evidence>
<keyword evidence="2" id="KW-1185">Reference proteome</keyword>
<dbReference type="Proteomes" id="UP000324222">
    <property type="component" value="Unassembled WGS sequence"/>
</dbReference>
<reference evidence="1 2" key="1">
    <citation type="submission" date="2019-05" db="EMBL/GenBank/DDBJ databases">
        <title>Another draft genome of Portunus trituberculatus and its Hox gene families provides insights of decapod evolution.</title>
        <authorList>
            <person name="Jeong J.-H."/>
            <person name="Song I."/>
            <person name="Kim S."/>
            <person name="Choi T."/>
            <person name="Kim D."/>
            <person name="Ryu S."/>
            <person name="Kim W."/>
        </authorList>
    </citation>
    <scope>NUCLEOTIDE SEQUENCE [LARGE SCALE GENOMIC DNA]</scope>
    <source>
        <tissue evidence="1">Muscle</tissue>
    </source>
</reference>
<dbReference type="AlphaFoldDB" id="A0A5B7FL75"/>
<accession>A0A5B7FL75</accession>